<dbReference type="GO" id="GO:0006270">
    <property type="term" value="P:DNA replication initiation"/>
    <property type="evidence" value="ECO:0007669"/>
    <property type="project" value="TreeGrafter"/>
</dbReference>
<dbReference type="EMBL" id="MBFS01000390">
    <property type="protein sequence ID" value="PVV02606.1"/>
    <property type="molecule type" value="Genomic_DNA"/>
</dbReference>
<feature type="domain" description="Origin recognition complex subunit 3 winged helix C-terminal" evidence="11">
    <location>
        <begin position="588"/>
        <end position="711"/>
    </location>
</feature>
<dbReference type="InterPro" id="IPR048280">
    <property type="entry name" value="COX6B-like"/>
</dbReference>
<dbReference type="SUPFAM" id="SSF47694">
    <property type="entry name" value="Cytochrome c oxidase subunit h"/>
    <property type="match status" value="1"/>
</dbReference>
<dbReference type="GO" id="GO:0003688">
    <property type="term" value="F:DNA replication origin binding"/>
    <property type="evidence" value="ECO:0007669"/>
    <property type="project" value="TreeGrafter"/>
</dbReference>
<evidence type="ECO:0000256" key="7">
    <source>
        <dbReference type="ARBA" id="ARBA00023128"/>
    </source>
</evidence>
<comment type="caution">
    <text evidence="12">The sequence shown here is derived from an EMBL/GenBank/DDBJ whole genome shotgun (WGS) entry which is preliminary data.</text>
</comment>
<dbReference type="GO" id="GO:0005664">
    <property type="term" value="C:nuclear origin of replication recognition complex"/>
    <property type="evidence" value="ECO:0007669"/>
    <property type="project" value="InterPro"/>
</dbReference>
<dbReference type="InterPro" id="IPR020795">
    <property type="entry name" value="ORC3"/>
</dbReference>
<evidence type="ECO:0000313" key="12">
    <source>
        <dbReference type="EMBL" id="PVV02606.1"/>
    </source>
</evidence>
<organism evidence="12 13">
    <name type="scientific">Smittium megazygosporum</name>
    <dbReference type="NCBI Taxonomy" id="133381"/>
    <lineage>
        <taxon>Eukaryota</taxon>
        <taxon>Fungi</taxon>
        <taxon>Fungi incertae sedis</taxon>
        <taxon>Zoopagomycota</taxon>
        <taxon>Kickxellomycotina</taxon>
        <taxon>Harpellomycetes</taxon>
        <taxon>Harpellales</taxon>
        <taxon>Legeriomycetaceae</taxon>
        <taxon>Smittium</taxon>
    </lineage>
</organism>
<feature type="domain" description="Origin recognition complex subunit 3 N-terminal" evidence="10">
    <location>
        <begin position="25"/>
        <end position="323"/>
    </location>
</feature>
<proteinExistence type="inferred from homology"/>
<name>A0A2T9ZDE6_9FUNG</name>
<dbReference type="Pfam" id="PF02297">
    <property type="entry name" value="COX6B"/>
    <property type="match status" value="1"/>
</dbReference>
<dbReference type="GO" id="GO:0031261">
    <property type="term" value="C:DNA replication preinitiation complex"/>
    <property type="evidence" value="ECO:0007669"/>
    <property type="project" value="TreeGrafter"/>
</dbReference>
<reference evidence="12 13" key="1">
    <citation type="journal article" date="2018" name="MBio">
        <title>Comparative Genomics Reveals the Core Gene Toolbox for the Fungus-Insect Symbiosis.</title>
        <authorList>
            <person name="Wang Y."/>
            <person name="Stata M."/>
            <person name="Wang W."/>
            <person name="Stajich J.E."/>
            <person name="White M.M."/>
            <person name="Moncalvo J.M."/>
        </authorList>
    </citation>
    <scope>NUCLEOTIDE SEQUENCE [LARGE SCALE GENOMIC DNA]</scope>
    <source>
        <strain evidence="12 13">SC-DP-2</strain>
    </source>
</reference>
<dbReference type="GO" id="GO:0005739">
    <property type="term" value="C:mitochondrion"/>
    <property type="evidence" value="ECO:0007669"/>
    <property type="project" value="UniProtKB-SubCell"/>
</dbReference>
<accession>A0A2T9ZDE6</accession>
<keyword evidence="8" id="KW-1015">Disulfide bond</keyword>
<evidence type="ECO:0000259" key="11">
    <source>
        <dbReference type="Pfam" id="PF18137"/>
    </source>
</evidence>
<keyword evidence="5" id="KW-0235">DNA replication</keyword>
<comment type="similarity">
    <text evidence="4">Belongs to the ORC3 family.</text>
</comment>
<dbReference type="Pfam" id="PF18137">
    <property type="entry name" value="WHD_ORC"/>
    <property type="match status" value="1"/>
</dbReference>
<gene>
    <name evidence="12" type="ORF">BB560_002938</name>
</gene>
<dbReference type="InterPro" id="IPR045667">
    <property type="entry name" value="ORC3_N"/>
</dbReference>
<dbReference type="PANTHER" id="PTHR12748:SF0">
    <property type="entry name" value="ORIGIN RECOGNITION COMPLEX SUBUNIT 3"/>
    <property type="match status" value="1"/>
</dbReference>
<evidence type="ECO:0000256" key="8">
    <source>
        <dbReference type="ARBA" id="ARBA00023157"/>
    </source>
</evidence>
<dbReference type="CDD" id="cd20704">
    <property type="entry name" value="Orc3"/>
    <property type="match status" value="2"/>
</dbReference>
<dbReference type="STRING" id="133381.A0A2T9ZDE6"/>
<comment type="similarity">
    <text evidence="3">Belongs to the cytochrome c oxidase subunit 6B family.</text>
</comment>
<dbReference type="AlphaFoldDB" id="A0A2T9ZDE6"/>
<keyword evidence="9" id="KW-0539">Nucleus</keyword>
<comment type="subcellular location">
    <subcellularLocation>
        <location evidence="2">Mitochondrion</location>
    </subcellularLocation>
    <subcellularLocation>
        <location evidence="1">Nucleus</location>
    </subcellularLocation>
</comment>
<sequence length="805" mass="91976">MTIDLDSNSTQPLAEGFKVLYNSNNSTKALGSGSDNLQHLKLREALKHAIWNNIEQIFKDYTTAVNQNIAKEILEFVNSEPKKHSDELEMELPKTLIKTGAIFTESVEMFDMLSDTLSANVNQKRSNVVIRLNSKYCGTLKNLITEFVSLFRDAMELKYKKTYDDSQFRNYDMCTFEDLYFDISLQDKNLQIVIFFEDLEGFSGSVLSDFILTLSRYTSQGSAPIVLLVAVSATFSTISQSLKRPALQKLNLSKFSAGNPQDAISSLVYKLFIKSEAFLNFGYESYKYLISQFLNNNISLNQFKSNIKLAIMDFFYGNPLSILTACLTPYAPCYLNRETSLPINPAYLNISPELMDMILMLPSVMKFLENIANGNNGFIKKSITDLGFFSSLVLPKIIFTFQFFQKRYELGISLVDTIQQFIKNRKTNFSCAPIRALHYNALNNQFKTSSTWNNIITALRTLDSKDIKDLLLALAIVSEKFEIEYQRLVETSSKSTNFDGIEYTKFISNHFKSSIKMCLHEFKLVENTHGEFAESNVHTRTQIRENPYLFIKKSDDVIYEPALHLLTHYSAYPLHEVFYYKRPKFLAQSALANPSLFLGECDCCSSKNNQYQDTDLGLQKNALMPTNNDTSIAYRLYLECGQMINLYDWFMSFSSIVSEPDHSSKTKSKAGDLQEPQTLDLAVLNRFILAVNTLSYLGFIKKTNRKTDHLALLFKVSISMGDSESKFVPPTRSERKICHKYRDLFFDCLKANNVNVSTEEGASACSAQRQKMYDNCPLVWADYFIQLRDQEKKYNLALEALNKGN</sequence>
<protein>
    <submittedName>
        <fullName evidence="12">Uncharacterized protein</fullName>
    </submittedName>
</protein>
<dbReference type="Proteomes" id="UP000245609">
    <property type="component" value="Unassembled WGS sequence"/>
</dbReference>
<dbReference type="GO" id="GO:0005656">
    <property type="term" value="C:nuclear pre-replicative complex"/>
    <property type="evidence" value="ECO:0007669"/>
    <property type="project" value="TreeGrafter"/>
</dbReference>
<keyword evidence="7" id="KW-0496">Mitochondrion</keyword>
<dbReference type="InterPro" id="IPR040855">
    <property type="entry name" value="ORC_WH_C"/>
</dbReference>
<keyword evidence="13" id="KW-1185">Reference proteome</keyword>
<dbReference type="OrthoDB" id="10265211at2759"/>
<keyword evidence="6" id="KW-0238">DNA-binding</keyword>
<evidence type="ECO:0000256" key="3">
    <source>
        <dbReference type="ARBA" id="ARBA00006425"/>
    </source>
</evidence>
<dbReference type="PANTHER" id="PTHR12748">
    <property type="entry name" value="ORIGIN RECOGNITION COMPLEX SUBUNIT 3"/>
    <property type="match status" value="1"/>
</dbReference>
<evidence type="ECO:0000259" key="10">
    <source>
        <dbReference type="Pfam" id="PF07034"/>
    </source>
</evidence>
<evidence type="ECO:0000256" key="2">
    <source>
        <dbReference type="ARBA" id="ARBA00004173"/>
    </source>
</evidence>
<evidence type="ECO:0000256" key="5">
    <source>
        <dbReference type="ARBA" id="ARBA00022705"/>
    </source>
</evidence>
<evidence type="ECO:0000313" key="13">
    <source>
        <dbReference type="Proteomes" id="UP000245609"/>
    </source>
</evidence>
<evidence type="ECO:0000256" key="4">
    <source>
        <dbReference type="ARBA" id="ARBA00010977"/>
    </source>
</evidence>
<evidence type="ECO:0000256" key="6">
    <source>
        <dbReference type="ARBA" id="ARBA00023125"/>
    </source>
</evidence>
<evidence type="ECO:0000256" key="1">
    <source>
        <dbReference type="ARBA" id="ARBA00004123"/>
    </source>
</evidence>
<dbReference type="Pfam" id="PF07034">
    <property type="entry name" value="ORC3_N"/>
    <property type="match status" value="1"/>
</dbReference>
<dbReference type="InterPro" id="IPR036549">
    <property type="entry name" value="CX6/COA6-like_sf"/>
</dbReference>
<evidence type="ECO:0000256" key="9">
    <source>
        <dbReference type="ARBA" id="ARBA00023242"/>
    </source>
</evidence>